<dbReference type="EMBL" id="QURL01000006">
    <property type="protein sequence ID" value="RFC62541.1"/>
    <property type="molecule type" value="Genomic_DNA"/>
</dbReference>
<dbReference type="Proteomes" id="UP000264310">
    <property type="component" value="Unassembled WGS sequence"/>
</dbReference>
<evidence type="ECO:0000313" key="3">
    <source>
        <dbReference type="Proteomes" id="UP000264310"/>
    </source>
</evidence>
<dbReference type="InterPro" id="IPR038694">
    <property type="entry name" value="DUF427_sf"/>
</dbReference>
<accession>A0A371WZW7</accession>
<dbReference type="PANTHER" id="PTHR34310:SF9">
    <property type="entry name" value="BLR5716 PROTEIN"/>
    <property type="match status" value="1"/>
</dbReference>
<proteinExistence type="predicted"/>
<dbReference type="Pfam" id="PF04248">
    <property type="entry name" value="NTP_transf_9"/>
    <property type="match status" value="1"/>
</dbReference>
<feature type="domain" description="DUF427" evidence="1">
    <location>
        <begin position="20"/>
        <end position="111"/>
    </location>
</feature>
<sequence length="120" mass="13258">MSENTQTNERITIEKAGHPVSITFEGAVLASTKDALVLKEKGYDPVYYIPKDHVAMPFLKESETKTTCPHKGEARYWNISAEGKAAPDAVWAYDEPYGAVRDIAGHVAFDRSKVTIDDGK</sequence>
<dbReference type="AlphaFoldDB" id="A0A371WZW7"/>
<gene>
    <name evidence="2" type="ORF">DYI37_14905</name>
</gene>
<reference evidence="2 3" key="1">
    <citation type="submission" date="2018-08" db="EMBL/GenBank/DDBJ databases">
        <title>Fulvimarina sp. 85, whole genome shotgun sequence.</title>
        <authorList>
            <person name="Tuo L."/>
        </authorList>
    </citation>
    <scope>NUCLEOTIDE SEQUENCE [LARGE SCALE GENOMIC DNA]</scope>
    <source>
        <strain evidence="2 3">85</strain>
    </source>
</reference>
<dbReference type="OrthoDB" id="9815163at2"/>
<evidence type="ECO:0000313" key="2">
    <source>
        <dbReference type="EMBL" id="RFC62541.1"/>
    </source>
</evidence>
<organism evidence="2 3">
    <name type="scientific">Fulvimarina endophytica</name>
    <dbReference type="NCBI Taxonomy" id="2293836"/>
    <lineage>
        <taxon>Bacteria</taxon>
        <taxon>Pseudomonadati</taxon>
        <taxon>Pseudomonadota</taxon>
        <taxon>Alphaproteobacteria</taxon>
        <taxon>Hyphomicrobiales</taxon>
        <taxon>Aurantimonadaceae</taxon>
        <taxon>Fulvimarina</taxon>
    </lineage>
</organism>
<evidence type="ECO:0000259" key="1">
    <source>
        <dbReference type="Pfam" id="PF04248"/>
    </source>
</evidence>
<comment type="caution">
    <text evidence="2">The sequence shown here is derived from an EMBL/GenBank/DDBJ whole genome shotgun (WGS) entry which is preliminary data.</text>
</comment>
<dbReference type="RefSeq" id="WP_116684064.1">
    <property type="nucleotide sequence ID" value="NZ_QURL01000006.1"/>
</dbReference>
<protein>
    <submittedName>
        <fullName evidence="2">DUF427 domain-containing protein</fullName>
    </submittedName>
</protein>
<dbReference type="PANTHER" id="PTHR34310">
    <property type="entry name" value="DUF427 DOMAIN PROTEIN (AFU_ORTHOLOGUE AFUA_3G02220)"/>
    <property type="match status" value="1"/>
</dbReference>
<keyword evidence="3" id="KW-1185">Reference proteome</keyword>
<name>A0A371WZW7_9HYPH</name>
<dbReference type="Gene3D" id="2.170.150.40">
    <property type="entry name" value="Domain of unknown function (DUF427)"/>
    <property type="match status" value="1"/>
</dbReference>
<dbReference type="InterPro" id="IPR007361">
    <property type="entry name" value="DUF427"/>
</dbReference>